<reference evidence="2 3" key="1">
    <citation type="submission" date="2018-11" db="EMBL/GenBank/DDBJ databases">
        <title>Genome sequence of Apiotrichum porosum DSM 27194.</title>
        <authorList>
            <person name="Aliyu H."/>
            <person name="Gorte O."/>
            <person name="Ochsenreither K."/>
        </authorList>
    </citation>
    <scope>NUCLEOTIDE SEQUENCE [LARGE SCALE GENOMIC DNA]</scope>
    <source>
        <strain evidence="2 3">DSM 27194</strain>
    </source>
</reference>
<accession>A0A427XUS9</accession>
<evidence type="ECO:0000313" key="2">
    <source>
        <dbReference type="EMBL" id="RSH82600.1"/>
    </source>
</evidence>
<dbReference type="GeneID" id="39592127"/>
<proteinExistence type="predicted"/>
<dbReference type="RefSeq" id="XP_028476832.1">
    <property type="nucleotide sequence ID" value="XM_028622939.1"/>
</dbReference>
<evidence type="ECO:0000313" key="3">
    <source>
        <dbReference type="Proteomes" id="UP000279236"/>
    </source>
</evidence>
<keyword evidence="3" id="KW-1185">Reference proteome</keyword>
<feature type="region of interest" description="Disordered" evidence="1">
    <location>
        <begin position="1"/>
        <end position="77"/>
    </location>
</feature>
<protein>
    <submittedName>
        <fullName evidence="2">Uncharacterized protein</fullName>
    </submittedName>
</protein>
<dbReference type="AlphaFoldDB" id="A0A427XUS9"/>
<dbReference type="EMBL" id="RSCE01000005">
    <property type="protein sequence ID" value="RSH82600.1"/>
    <property type="molecule type" value="Genomic_DNA"/>
</dbReference>
<organism evidence="2 3">
    <name type="scientific">Apiotrichum porosum</name>
    <dbReference type="NCBI Taxonomy" id="105984"/>
    <lineage>
        <taxon>Eukaryota</taxon>
        <taxon>Fungi</taxon>
        <taxon>Dikarya</taxon>
        <taxon>Basidiomycota</taxon>
        <taxon>Agaricomycotina</taxon>
        <taxon>Tremellomycetes</taxon>
        <taxon>Trichosporonales</taxon>
        <taxon>Trichosporonaceae</taxon>
        <taxon>Apiotrichum</taxon>
    </lineage>
</organism>
<feature type="compositionally biased region" description="Low complexity" evidence="1">
    <location>
        <begin position="41"/>
        <end position="52"/>
    </location>
</feature>
<sequence>MQQQHNNDARWTALPLPGHTHTHTAPGAEPAPPQQKSSELTSPSTSPVVETSALPGTSQMKKGTGLMSVDDSPRTRF</sequence>
<name>A0A427XUS9_9TREE</name>
<evidence type="ECO:0000256" key="1">
    <source>
        <dbReference type="SAM" id="MobiDB-lite"/>
    </source>
</evidence>
<comment type="caution">
    <text evidence="2">The sequence shown here is derived from an EMBL/GenBank/DDBJ whole genome shotgun (WGS) entry which is preliminary data.</text>
</comment>
<dbReference type="Proteomes" id="UP000279236">
    <property type="component" value="Unassembled WGS sequence"/>
</dbReference>
<gene>
    <name evidence="2" type="ORF">EHS24_007584</name>
</gene>